<dbReference type="PROSITE" id="PS50893">
    <property type="entry name" value="ABC_TRANSPORTER_2"/>
    <property type="match status" value="2"/>
</dbReference>
<dbReference type="PROSITE" id="PS00211">
    <property type="entry name" value="ABC_TRANSPORTER_1"/>
    <property type="match status" value="1"/>
</dbReference>
<comment type="subcellular location">
    <subcellularLocation>
        <location evidence="1">Cell membrane</location>
        <topology evidence="1">Peripheral membrane protein</topology>
    </subcellularLocation>
</comment>
<keyword evidence="6" id="KW-0547">Nucleotide-binding</keyword>
<dbReference type="GO" id="GO:0005886">
    <property type="term" value="C:plasma membrane"/>
    <property type="evidence" value="ECO:0007669"/>
    <property type="project" value="UniProtKB-SubCell"/>
</dbReference>
<dbReference type="InterPro" id="IPR050107">
    <property type="entry name" value="ABC_carbohydrate_import_ATPase"/>
</dbReference>
<dbReference type="FunFam" id="3.40.50.300:FF:000127">
    <property type="entry name" value="Ribose import ATP-binding protein RbsA"/>
    <property type="match status" value="1"/>
</dbReference>
<keyword evidence="8" id="KW-1278">Translocase</keyword>
<feature type="domain" description="ABC transporter" evidence="10">
    <location>
        <begin position="5"/>
        <end position="254"/>
    </location>
</feature>
<dbReference type="InterPro" id="IPR003593">
    <property type="entry name" value="AAA+_ATPase"/>
</dbReference>
<accession>A0A7X0RIR1</accession>
<dbReference type="RefSeq" id="WP_185252913.1">
    <property type="nucleotide sequence ID" value="NZ_JACKXE010000001.1"/>
</dbReference>
<dbReference type="EMBL" id="JACKXE010000001">
    <property type="protein sequence ID" value="MBB6627788.1"/>
    <property type="molecule type" value="Genomic_DNA"/>
</dbReference>
<protein>
    <submittedName>
        <fullName evidence="11">Sugar ABC transporter ATP-binding protein</fullName>
    </submittedName>
</protein>
<dbReference type="InterPro" id="IPR003439">
    <property type="entry name" value="ABC_transporter-like_ATP-bd"/>
</dbReference>
<keyword evidence="3" id="KW-1003">Cell membrane</keyword>
<evidence type="ECO:0000256" key="2">
    <source>
        <dbReference type="ARBA" id="ARBA00022448"/>
    </source>
</evidence>
<dbReference type="CDD" id="cd03216">
    <property type="entry name" value="ABC_Carb_Monos_I"/>
    <property type="match status" value="1"/>
</dbReference>
<keyword evidence="4" id="KW-0762">Sugar transport</keyword>
<dbReference type="Pfam" id="PF00005">
    <property type="entry name" value="ABC_tran"/>
    <property type="match status" value="2"/>
</dbReference>
<dbReference type="SUPFAM" id="SSF52540">
    <property type="entry name" value="P-loop containing nucleoside triphosphate hydrolases"/>
    <property type="match status" value="2"/>
</dbReference>
<dbReference type="PANTHER" id="PTHR43790:SF1">
    <property type="entry name" value="XYLOSE IMPORT ATP-BINDING PROTEIN XYLG"/>
    <property type="match status" value="1"/>
</dbReference>
<evidence type="ECO:0000256" key="4">
    <source>
        <dbReference type="ARBA" id="ARBA00022597"/>
    </source>
</evidence>
<keyword evidence="7 11" id="KW-0067">ATP-binding</keyword>
<sequence>MEPILQMRSITKRFPGVLALNDVNLTVQRGAIHAICGENGAGKSTLMKVLSGVYPHGSYDGEILFENQPVQFSNIRDSEAAGIVIIHQELALIPELSIAENIFLGNENGAGSRRRGLLRGVIGGVIDWDSTHHRAIELMARVGLRDNPLTPVKDLGIGKQQLVEIAKALSKDVKLLILDEPTAALNDDDSTHLLDLLKGLQGKGITSIMISHKLNEIERVSDAITIIRDGRTIETLDVAQGGVDEDRIIRGMVGRDLDHRFPDHTPEIGGVLFELKDWNVAHPDDRSRTVIQDANLSVRRGEIVGIAGLMGAGRTELARSIFGRSYGSKHSGTVLLDGKELHLKSVHEAIGAGIAYVSEDRKGLGLNLLDDIKTSISAAGLDQLRTGVGKVMVDEHREVVVAEEYRKSFNIKAPSVTAGVGKLSGGNQQKVVLSKWLYTQPRLLILDEPTRGIDVGAKFEIYGIIQALAREGKGVLVISSELPELLGLCDRIYTLAEGAITHEFTRDEATQEALMRHMTADAR</sequence>
<evidence type="ECO:0000256" key="6">
    <source>
        <dbReference type="ARBA" id="ARBA00022741"/>
    </source>
</evidence>
<dbReference type="AlphaFoldDB" id="A0A7X0RIR1"/>
<keyword evidence="9" id="KW-0472">Membrane</keyword>
<dbReference type="Proteomes" id="UP000523955">
    <property type="component" value="Unassembled WGS sequence"/>
</dbReference>
<dbReference type="NCBIfam" id="NF040905">
    <property type="entry name" value="GguA"/>
    <property type="match status" value="1"/>
</dbReference>
<evidence type="ECO:0000256" key="7">
    <source>
        <dbReference type="ARBA" id="ARBA00022840"/>
    </source>
</evidence>
<reference evidence="11 12" key="1">
    <citation type="submission" date="2020-08" db="EMBL/GenBank/DDBJ databases">
        <authorList>
            <person name="Seo M.-J."/>
        </authorList>
    </citation>
    <scope>NUCLEOTIDE SEQUENCE [LARGE SCALE GENOMIC DNA]</scope>
    <source>
        <strain evidence="11 12">KIGAM211</strain>
    </source>
</reference>
<gene>
    <name evidence="11" type="ORF">H5V45_10695</name>
</gene>
<dbReference type="CDD" id="cd03215">
    <property type="entry name" value="ABC_Carb_Monos_II"/>
    <property type="match status" value="1"/>
</dbReference>
<name>A0A7X0RIR1_9ACTN</name>
<evidence type="ECO:0000313" key="12">
    <source>
        <dbReference type="Proteomes" id="UP000523955"/>
    </source>
</evidence>
<evidence type="ECO:0000256" key="8">
    <source>
        <dbReference type="ARBA" id="ARBA00022967"/>
    </source>
</evidence>
<keyword evidence="5" id="KW-0677">Repeat</keyword>
<dbReference type="PANTHER" id="PTHR43790">
    <property type="entry name" value="CARBOHYDRATE TRANSPORT ATP-BINDING PROTEIN MG119-RELATED"/>
    <property type="match status" value="1"/>
</dbReference>
<organism evidence="11 12">
    <name type="scientific">Nocardioides luti</name>
    <dbReference type="NCBI Taxonomy" id="2761101"/>
    <lineage>
        <taxon>Bacteria</taxon>
        <taxon>Bacillati</taxon>
        <taxon>Actinomycetota</taxon>
        <taxon>Actinomycetes</taxon>
        <taxon>Propionibacteriales</taxon>
        <taxon>Nocardioidaceae</taxon>
        <taxon>Nocardioides</taxon>
    </lineage>
</organism>
<dbReference type="SMART" id="SM00382">
    <property type="entry name" value="AAA"/>
    <property type="match status" value="2"/>
</dbReference>
<comment type="caution">
    <text evidence="11">The sequence shown here is derived from an EMBL/GenBank/DDBJ whole genome shotgun (WGS) entry which is preliminary data.</text>
</comment>
<dbReference type="GO" id="GO:0016887">
    <property type="term" value="F:ATP hydrolysis activity"/>
    <property type="evidence" value="ECO:0007669"/>
    <property type="project" value="InterPro"/>
</dbReference>
<keyword evidence="2" id="KW-0813">Transport</keyword>
<evidence type="ECO:0000259" key="10">
    <source>
        <dbReference type="PROSITE" id="PS50893"/>
    </source>
</evidence>
<dbReference type="InterPro" id="IPR017871">
    <property type="entry name" value="ABC_transporter-like_CS"/>
</dbReference>
<evidence type="ECO:0000313" key="11">
    <source>
        <dbReference type="EMBL" id="MBB6627788.1"/>
    </source>
</evidence>
<dbReference type="InterPro" id="IPR053466">
    <property type="entry name" value="L-arabinose_ABC_transporter"/>
</dbReference>
<evidence type="ECO:0000256" key="1">
    <source>
        <dbReference type="ARBA" id="ARBA00004202"/>
    </source>
</evidence>
<feature type="domain" description="ABC transporter" evidence="10">
    <location>
        <begin position="275"/>
        <end position="522"/>
    </location>
</feature>
<proteinExistence type="predicted"/>
<evidence type="ECO:0000256" key="9">
    <source>
        <dbReference type="ARBA" id="ARBA00023136"/>
    </source>
</evidence>
<dbReference type="InterPro" id="IPR027417">
    <property type="entry name" value="P-loop_NTPase"/>
</dbReference>
<dbReference type="Gene3D" id="3.40.50.300">
    <property type="entry name" value="P-loop containing nucleotide triphosphate hydrolases"/>
    <property type="match status" value="2"/>
</dbReference>
<dbReference type="GO" id="GO:0005524">
    <property type="term" value="F:ATP binding"/>
    <property type="evidence" value="ECO:0007669"/>
    <property type="project" value="UniProtKB-KW"/>
</dbReference>
<evidence type="ECO:0000256" key="3">
    <source>
        <dbReference type="ARBA" id="ARBA00022475"/>
    </source>
</evidence>
<evidence type="ECO:0000256" key="5">
    <source>
        <dbReference type="ARBA" id="ARBA00022737"/>
    </source>
</evidence>
<keyword evidence="12" id="KW-1185">Reference proteome</keyword>